<organism evidence="1 2">
    <name type="scientific">Pyropia yezoensis</name>
    <name type="common">Susabi-nori</name>
    <name type="synonym">Porphyra yezoensis</name>
    <dbReference type="NCBI Taxonomy" id="2788"/>
    <lineage>
        <taxon>Eukaryota</taxon>
        <taxon>Rhodophyta</taxon>
        <taxon>Bangiophyceae</taxon>
        <taxon>Bangiales</taxon>
        <taxon>Bangiaceae</taxon>
        <taxon>Pyropia</taxon>
    </lineage>
</organism>
<proteinExistence type="predicted"/>
<dbReference type="EMBL" id="CM020618">
    <property type="protein sequence ID" value="KAK1860443.1"/>
    <property type="molecule type" value="Genomic_DNA"/>
</dbReference>
<protein>
    <submittedName>
        <fullName evidence="1">Uncharacterized protein</fullName>
    </submittedName>
</protein>
<accession>A0ACC3BS83</accession>
<evidence type="ECO:0000313" key="1">
    <source>
        <dbReference type="EMBL" id="KAK1860443.1"/>
    </source>
</evidence>
<name>A0ACC3BS83_PYRYE</name>
<comment type="caution">
    <text evidence="1">The sequence shown here is derived from an EMBL/GenBank/DDBJ whole genome shotgun (WGS) entry which is preliminary data.</text>
</comment>
<keyword evidence="2" id="KW-1185">Reference proteome</keyword>
<evidence type="ECO:0000313" key="2">
    <source>
        <dbReference type="Proteomes" id="UP000798662"/>
    </source>
</evidence>
<gene>
    <name evidence="1" type="ORF">I4F81_003032</name>
</gene>
<dbReference type="Proteomes" id="UP000798662">
    <property type="component" value="Chromosome 1"/>
</dbReference>
<sequence length="152" mass="16915">MLALSPTKPSLTGGPRSDYVLAGDGSYEDYSLQVVAVNHGIADGYGRPPRLAPPDYFSRAEERRALNHRDPIWGFVLPHACRTDRGDRFWRPFRVHNDSRWSEAFSSSPAPVIEDARTVYNACAWVQTVHNGLLDAELDHLGGALTARELLN</sequence>
<reference evidence="1" key="1">
    <citation type="submission" date="2019-11" db="EMBL/GenBank/DDBJ databases">
        <title>Nori genome reveals adaptations in red seaweeds to the harsh intertidal environment.</title>
        <authorList>
            <person name="Wang D."/>
            <person name="Mao Y."/>
        </authorList>
    </citation>
    <scope>NUCLEOTIDE SEQUENCE</scope>
    <source>
        <tissue evidence="1">Gametophyte</tissue>
    </source>
</reference>